<dbReference type="InterPro" id="IPR020598">
    <property type="entry name" value="rRNA_Ade_methylase_Trfase_N"/>
</dbReference>
<dbReference type="Gene3D" id="3.40.50.150">
    <property type="entry name" value="Vaccinia Virus protein VP39"/>
    <property type="match status" value="1"/>
</dbReference>
<dbReference type="RefSeq" id="WP_187028852.1">
    <property type="nucleotide sequence ID" value="NZ_AP023420.1"/>
</dbReference>
<evidence type="ECO:0000256" key="7">
    <source>
        <dbReference type="HAMAP-Rule" id="MF_00607"/>
    </source>
</evidence>
<keyword evidence="11" id="KW-1185">Reference proteome</keyword>
<evidence type="ECO:0000259" key="9">
    <source>
        <dbReference type="SMART" id="SM00650"/>
    </source>
</evidence>
<evidence type="ECO:0000313" key="11">
    <source>
        <dbReference type="Proteomes" id="UP000679848"/>
    </source>
</evidence>
<dbReference type="SMART" id="SM00650">
    <property type="entry name" value="rADc"/>
    <property type="match status" value="1"/>
</dbReference>
<organism evidence="10 11">
    <name type="scientific">Pusillibacter faecalis</name>
    <dbReference type="NCBI Taxonomy" id="2714358"/>
    <lineage>
        <taxon>Bacteria</taxon>
        <taxon>Bacillati</taxon>
        <taxon>Bacillota</taxon>
        <taxon>Clostridia</taxon>
        <taxon>Eubacteriales</taxon>
        <taxon>Oscillospiraceae</taxon>
        <taxon>Pusillibacter</taxon>
    </lineage>
</organism>
<dbReference type="PROSITE" id="PS01131">
    <property type="entry name" value="RRNA_A_DIMETH"/>
    <property type="match status" value="1"/>
</dbReference>
<evidence type="ECO:0000256" key="1">
    <source>
        <dbReference type="ARBA" id="ARBA00022490"/>
    </source>
</evidence>
<feature type="binding site" evidence="7 8">
    <location>
        <position position="75"/>
    </location>
    <ligand>
        <name>S-adenosyl-L-methionine</name>
        <dbReference type="ChEBI" id="CHEBI:59789"/>
    </ligand>
</feature>
<keyword evidence="2 7" id="KW-0698">rRNA processing</keyword>
<dbReference type="InterPro" id="IPR020596">
    <property type="entry name" value="rRNA_Ade_Mease_Trfase_CS"/>
</dbReference>
<keyword evidence="3 7" id="KW-0489">Methyltransferase</keyword>
<comment type="catalytic activity">
    <reaction evidence="7">
        <text>adenosine(1518)/adenosine(1519) in 16S rRNA + 4 S-adenosyl-L-methionine = N(6)-dimethyladenosine(1518)/N(6)-dimethyladenosine(1519) in 16S rRNA + 4 S-adenosyl-L-homocysteine + 4 H(+)</text>
        <dbReference type="Rhea" id="RHEA:19609"/>
        <dbReference type="Rhea" id="RHEA-COMP:10232"/>
        <dbReference type="Rhea" id="RHEA-COMP:10233"/>
        <dbReference type="ChEBI" id="CHEBI:15378"/>
        <dbReference type="ChEBI" id="CHEBI:57856"/>
        <dbReference type="ChEBI" id="CHEBI:59789"/>
        <dbReference type="ChEBI" id="CHEBI:74411"/>
        <dbReference type="ChEBI" id="CHEBI:74493"/>
        <dbReference type="EC" id="2.1.1.182"/>
    </reaction>
</comment>
<comment type="function">
    <text evidence="7">Specifically dimethylates two adjacent adenosines (A1518 and A1519) in the loop of a conserved hairpin near the 3'-end of 16S rRNA in the 30S particle. May play a critical role in biogenesis of 30S subunits.</text>
</comment>
<feature type="binding site" evidence="7 8">
    <location>
        <position position="54"/>
    </location>
    <ligand>
        <name>S-adenosyl-L-methionine</name>
        <dbReference type="ChEBI" id="CHEBI:59789"/>
    </ligand>
</feature>
<dbReference type="AlphaFoldDB" id="A0A810QDQ7"/>
<dbReference type="KEGG" id="pfaa:MM59RIKEN_00320"/>
<sequence length="286" mass="31275">MNLCDEKTIRELLGRHGFHFSKSMGQNFLIDPQIPADIAAASGADETCGVLEIGPGIGPLTAELAQRAGKVAAVELDLSLLPVLSETMSPYPNVEIVPGDVMKLDLTALAEEKFQNLTPLVCANLPYNITTPVLTRLIEAPCFASFTVLIQREVAQRLASPPGSRDSGSFSLFLQYYMEAELLFQVPREKFLPAPKVTSAVLRCVRRPRPAVAVNDEAFFFRCVRGAFLLRRKTLANSLSAALPDFSKECIQEAIRRCGLPADIRGERLTLENFAELSAILAELAL</sequence>
<evidence type="ECO:0000256" key="6">
    <source>
        <dbReference type="ARBA" id="ARBA00022884"/>
    </source>
</evidence>
<evidence type="ECO:0000256" key="5">
    <source>
        <dbReference type="ARBA" id="ARBA00022691"/>
    </source>
</evidence>
<evidence type="ECO:0000256" key="4">
    <source>
        <dbReference type="ARBA" id="ARBA00022679"/>
    </source>
</evidence>
<comment type="subcellular location">
    <subcellularLocation>
        <location evidence="7">Cytoplasm</location>
    </subcellularLocation>
</comment>
<feature type="domain" description="Ribosomal RNA adenine methylase transferase N-terminal" evidence="9">
    <location>
        <begin position="34"/>
        <end position="208"/>
    </location>
</feature>
<feature type="binding site" evidence="7 8">
    <location>
        <position position="27"/>
    </location>
    <ligand>
        <name>S-adenosyl-L-methionine</name>
        <dbReference type="ChEBI" id="CHEBI:59789"/>
    </ligand>
</feature>
<keyword evidence="6 7" id="KW-0694">RNA-binding</keyword>
<comment type="similarity">
    <text evidence="7">Belongs to the class I-like SAM-binding methyltransferase superfamily. rRNA adenine N(6)-methyltransferase family. RsmA subfamily.</text>
</comment>
<dbReference type="Pfam" id="PF00398">
    <property type="entry name" value="RrnaAD"/>
    <property type="match status" value="1"/>
</dbReference>
<keyword evidence="4 7" id="KW-0808">Transferase</keyword>
<gene>
    <name evidence="7 10" type="primary">rsmA</name>
    <name evidence="7" type="synonym">ksgA</name>
    <name evidence="10" type="ORF">MM59RIKEN_00320</name>
</gene>
<dbReference type="SUPFAM" id="SSF53335">
    <property type="entry name" value="S-adenosyl-L-methionine-dependent methyltransferases"/>
    <property type="match status" value="1"/>
</dbReference>
<dbReference type="Proteomes" id="UP000679848">
    <property type="component" value="Chromosome"/>
</dbReference>
<dbReference type="GO" id="GO:0005829">
    <property type="term" value="C:cytosol"/>
    <property type="evidence" value="ECO:0007669"/>
    <property type="project" value="TreeGrafter"/>
</dbReference>
<evidence type="ECO:0000313" key="10">
    <source>
        <dbReference type="EMBL" id="BCK82713.1"/>
    </source>
</evidence>
<dbReference type="CDD" id="cd02440">
    <property type="entry name" value="AdoMet_MTases"/>
    <property type="match status" value="1"/>
</dbReference>
<dbReference type="PANTHER" id="PTHR11727:SF7">
    <property type="entry name" value="DIMETHYLADENOSINE TRANSFERASE-RELATED"/>
    <property type="match status" value="1"/>
</dbReference>
<dbReference type="GO" id="GO:0003723">
    <property type="term" value="F:RNA binding"/>
    <property type="evidence" value="ECO:0007669"/>
    <property type="project" value="UniProtKB-UniRule"/>
</dbReference>
<dbReference type="PANTHER" id="PTHR11727">
    <property type="entry name" value="DIMETHYLADENOSINE TRANSFERASE"/>
    <property type="match status" value="1"/>
</dbReference>
<dbReference type="HAMAP" id="MF_00607">
    <property type="entry name" value="16SrRNA_methyltr_A"/>
    <property type="match status" value="1"/>
</dbReference>
<dbReference type="InterPro" id="IPR001737">
    <property type="entry name" value="KsgA/Erm"/>
</dbReference>
<dbReference type="EMBL" id="AP023420">
    <property type="protein sequence ID" value="BCK82713.1"/>
    <property type="molecule type" value="Genomic_DNA"/>
</dbReference>
<feature type="binding site" evidence="7 8">
    <location>
        <position position="100"/>
    </location>
    <ligand>
        <name>S-adenosyl-L-methionine</name>
        <dbReference type="ChEBI" id="CHEBI:59789"/>
    </ligand>
</feature>
<evidence type="ECO:0000256" key="3">
    <source>
        <dbReference type="ARBA" id="ARBA00022603"/>
    </source>
</evidence>
<protein>
    <recommendedName>
        <fullName evidence="7">Ribosomal RNA small subunit methyltransferase A</fullName>
        <ecNumber evidence="7">2.1.1.182</ecNumber>
    </recommendedName>
    <alternativeName>
        <fullName evidence="7">16S rRNA (adenine(1518)-N(6)/adenine(1519)-N(6))-dimethyltransferase</fullName>
    </alternativeName>
    <alternativeName>
        <fullName evidence="7">16S rRNA dimethyladenosine transferase</fullName>
    </alternativeName>
    <alternativeName>
        <fullName evidence="7">16S rRNA dimethylase</fullName>
    </alternativeName>
    <alternativeName>
        <fullName evidence="7">S-adenosylmethionine-6-N', N'-adenosyl(rRNA) dimethyltransferase</fullName>
    </alternativeName>
</protein>
<dbReference type="NCBIfam" id="TIGR00755">
    <property type="entry name" value="ksgA"/>
    <property type="match status" value="1"/>
</dbReference>
<proteinExistence type="inferred from homology"/>
<dbReference type="InterPro" id="IPR029063">
    <property type="entry name" value="SAM-dependent_MTases_sf"/>
</dbReference>
<keyword evidence="1 7" id="KW-0963">Cytoplasm</keyword>
<reference evidence="10" key="1">
    <citation type="submission" date="2020-09" db="EMBL/GenBank/DDBJ databases">
        <title>New species isolated from human feces.</title>
        <authorList>
            <person name="Kitahara M."/>
            <person name="Shigeno Y."/>
            <person name="Shime M."/>
            <person name="Matsumoto Y."/>
            <person name="Nakamura S."/>
            <person name="Motooka D."/>
            <person name="Fukuoka S."/>
            <person name="Nishikawa H."/>
            <person name="Benno Y."/>
        </authorList>
    </citation>
    <scope>NUCLEOTIDE SEQUENCE</scope>
    <source>
        <strain evidence="10">MM59</strain>
    </source>
</reference>
<dbReference type="Gene3D" id="1.10.8.100">
    <property type="entry name" value="Ribosomal RNA adenine dimethylase-like, domain 2"/>
    <property type="match status" value="1"/>
</dbReference>
<name>A0A810QDQ7_9FIRM</name>
<keyword evidence="5 7" id="KW-0949">S-adenosyl-L-methionine</keyword>
<dbReference type="EC" id="2.1.1.182" evidence="7"/>
<evidence type="ECO:0000256" key="8">
    <source>
        <dbReference type="PROSITE-ProRule" id="PRU01026"/>
    </source>
</evidence>
<dbReference type="GO" id="GO:0052908">
    <property type="term" value="F:16S rRNA (adenine(1518)-N(6)/adenine(1519)-N(6))-dimethyltransferase activity"/>
    <property type="evidence" value="ECO:0007669"/>
    <property type="project" value="UniProtKB-EC"/>
</dbReference>
<dbReference type="InterPro" id="IPR023165">
    <property type="entry name" value="rRNA_Ade_diMease-like_C"/>
</dbReference>
<accession>A0A810QDQ7</accession>
<feature type="binding site" evidence="7 8">
    <location>
        <position position="29"/>
    </location>
    <ligand>
        <name>S-adenosyl-L-methionine</name>
        <dbReference type="ChEBI" id="CHEBI:59789"/>
    </ligand>
</feature>
<feature type="binding site" evidence="7 8">
    <location>
        <position position="124"/>
    </location>
    <ligand>
        <name>S-adenosyl-L-methionine</name>
        <dbReference type="ChEBI" id="CHEBI:59789"/>
    </ligand>
</feature>
<dbReference type="FunFam" id="3.40.50.150:FF:000023">
    <property type="entry name" value="Ribosomal RNA small subunit methyltransferase A"/>
    <property type="match status" value="1"/>
</dbReference>
<evidence type="ECO:0000256" key="2">
    <source>
        <dbReference type="ARBA" id="ARBA00022552"/>
    </source>
</evidence>
<dbReference type="InterPro" id="IPR011530">
    <property type="entry name" value="rRNA_adenine_dimethylase"/>
</dbReference>
<dbReference type="PROSITE" id="PS51689">
    <property type="entry name" value="SAM_RNA_A_N6_MT"/>
    <property type="match status" value="1"/>
</dbReference>